<evidence type="ECO:0000313" key="9">
    <source>
        <dbReference type="Proteomes" id="UP000284779"/>
    </source>
</evidence>
<dbReference type="GO" id="GO:0005886">
    <property type="term" value="C:plasma membrane"/>
    <property type="evidence" value="ECO:0007669"/>
    <property type="project" value="UniProtKB-SubCell"/>
</dbReference>
<dbReference type="GO" id="GO:0019350">
    <property type="term" value="P:teichoic acid biosynthetic process"/>
    <property type="evidence" value="ECO:0007669"/>
    <property type="project" value="UniProtKB-KW"/>
</dbReference>
<dbReference type="CDD" id="cd00761">
    <property type="entry name" value="Glyco_tranf_GTA_type"/>
    <property type="match status" value="1"/>
</dbReference>
<evidence type="ECO:0000256" key="5">
    <source>
        <dbReference type="ARBA" id="ARBA00022944"/>
    </source>
</evidence>
<dbReference type="AlphaFoldDB" id="A0A413R6C6"/>
<evidence type="ECO:0000256" key="2">
    <source>
        <dbReference type="ARBA" id="ARBA00010488"/>
    </source>
</evidence>
<dbReference type="Gene3D" id="3.40.50.12580">
    <property type="match status" value="1"/>
</dbReference>
<dbReference type="Proteomes" id="UP000284779">
    <property type="component" value="Unassembled WGS sequence"/>
</dbReference>
<dbReference type="InterPro" id="IPR001173">
    <property type="entry name" value="Glyco_trans_2-like"/>
</dbReference>
<dbReference type="InterPro" id="IPR043149">
    <property type="entry name" value="TagF_N"/>
</dbReference>
<evidence type="ECO:0000256" key="3">
    <source>
        <dbReference type="ARBA" id="ARBA00022475"/>
    </source>
</evidence>
<keyword evidence="4 8" id="KW-0808">Transferase</keyword>
<evidence type="ECO:0000256" key="4">
    <source>
        <dbReference type="ARBA" id="ARBA00022679"/>
    </source>
</evidence>
<evidence type="ECO:0000259" key="7">
    <source>
        <dbReference type="Pfam" id="PF00535"/>
    </source>
</evidence>
<protein>
    <submittedName>
        <fullName evidence="8">Glycosyltransferase</fullName>
    </submittedName>
</protein>
<dbReference type="PANTHER" id="PTHR37316">
    <property type="entry name" value="TEICHOIC ACID GLYCEROL-PHOSPHATE PRIMASE"/>
    <property type="match status" value="1"/>
</dbReference>
<dbReference type="SUPFAM" id="SSF53448">
    <property type="entry name" value="Nucleotide-diphospho-sugar transferases"/>
    <property type="match status" value="1"/>
</dbReference>
<name>A0A413R6C6_9FIRM</name>
<reference evidence="8 9" key="1">
    <citation type="submission" date="2018-08" db="EMBL/GenBank/DDBJ databases">
        <title>A genome reference for cultivated species of the human gut microbiota.</title>
        <authorList>
            <person name="Zou Y."/>
            <person name="Xue W."/>
            <person name="Luo G."/>
        </authorList>
    </citation>
    <scope>NUCLEOTIDE SEQUENCE [LARGE SCALE GENOMIC DNA]</scope>
    <source>
        <strain evidence="8 9">AM44-11BH</strain>
    </source>
</reference>
<dbReference type="InterPro" id="IPR029044">
    <property type="entry name" value="Nucleotide-diphossugar_trans"/>
</dbReference>
<dbReference type="Gene3D" id="3.90.550.10">
    <property type="entry name" value="Spore Coat Polysaccharide Biosynthesis Protein SpsA, Chain A"/>
    <property type="match status" value="1"/>
</dbReference>
<dbReference type="EMBL" id="QSFD01000009">
    <property type="protein sequence ID" value="RHA17425.1"/>
    <property type="molecule type" value="Genomic_DNA"/>
</dbReference>
<keyword evidence="5" id="KW-0777">Teichoic acid biosynthesis</keyword>
<dbReference type="RefSeq" id="WP_117971129.1">
    <property type="nucleotide sequence ID" value="NZ_CAUBDO010000005.1"/>
</dbReference>
<evidence type="ECO:0000313" key="8">
    <source>
        <dbReference type="EMBL" id="RHA17425.1"/>
    </source>
</evidence>
<keyword evidence="3" id="KW-1003">Cell membrane</keyword>
<accession>A0A413R6C6</accession>
<keyword evidence="6" id="KW-0472">Membrane</keyword>
<dbReference type="PANTHER" id="PTHR37316:SF1">
    <property type="entry name" value="TEICHOIC ACID GLYCEROL-PHOSPHATE PRIMASE"/>
    <property type="match status" value="1"/>
</dbReference>
<feature type="domain" description="Glycosyltransferase 2-like" evidence="7">
    <location>
        <begin position="4"/>
        <end position="166"/>
    </location>
</feature>
<gene>
    <name evidence="8" type="ORF">DW944_09565</name>
</gene>
<evidence type="ECO:0000256" key="6">
    <source>
        <dbReference type="ARBA" id="ARBA00023136"/>
    </source>
</evidence>
<dbReference type="Gene3D" id="3.40.50.11820">
    <property type="match status" value="1"/>
</dbReference>
<dbReference type="Pfam" id="PF04464">
    <property type="entry name" value="Glyphos_transf"/>
    <property type="match status" value="1"/>
</dbReference>
<sequence length="941" mass="109699">MKISVIIAAYNAEKYLVETLQSVVNQTLDDYEIITINDGSKDGTLDILKEYEKEYPNFTVISKENGGVSAARNDGLNVAQGKYVYFYDADDILELEALEKMYEAAENNKAELVIAGYDMFDQYKTTEVKELNSLLELEKIDKYDTDILKTFSLTNKLFRRDIIEKYNLRLPPISYSEDGVFSMNYVYHVTKITGLEMVVTHYRRMIGDTNAATQNISDSKVEDYIEAHRLILQAARDSILRDFPKYKSINQVRAEDKELTEYLNRIIYKELNILIKQFYSKFWSLKKSTIEKIKDEILEKIEILDLQNASLVADENPDISLYNIITDEEEMKENAHFTAVLYGKENDEEQFIKCLDSLANQNLVGVNIVLPESMKKIVEDNDCFQKNMIFIEAQSEEELFRKALETTKTRYITFCDSKILYSNNTFKYVFKRFIKTHKDFLIELIYHTNFNEPQPVYLNRIAQESVMNEVGYNDNLCMDYTLANKFFDVHFVREIITDKKGIKEHIEDFYKKGCYTFFNDGIVHFDGKEREFISFIEHDGSTEYIKKYFEDAQVDLNSEDLAMNPGEALVKLQDISNFKEKTFVNNVIKFAIERYKTKEVINRTLFISVRKNGELEGNAKALYPYVKGDKVIFAKQLPHNPLQILKAVKLICTSKVIVTDDYVKYLRYFDLKPEQRVIQLWHACGAFKKFGQRGTNLEIRTDLATHAQYNLVSVSGAEVRPIYADAFDIDLKKVKALGVPRTDEFFDKKLIEQKREAIYKAYPELKGKFVIIYAPTFRDEGEGRSQFNPKIDFDRLSEKLLPNQQFIICPHPVMKNDIVPKKYDNIKVVRDFSTNDFMFVSDMLITDYSSVIFEYALLKKPIGFFCYDLAIYDRGFYLNYPDDLPGEVYENQEQLEEFLQDSENTKLTEKYDTFIKKYMSGCDGHSCERLAGLINSYVGRK</sequence>
<dbReference type="Pfam" id="PF00535">
    <property type="entry name" value="Glycos_transf_2"/>
    <property type="match status" value="1"/>
</dbReference>
<organism evidence="8 9">
    <name type="scientific">Eubacterium ventriosum</name>
    <dbReference type="NCBI Taxonomy" id="39496"/>
    <lineage>
        <taxon>Bacteria</taxon>
        <taxon>Bacillati</taxon>
        <taxon>Bacillota</taxon>
        <taxon>Clostridia</taxon>
        <taxon>Eubacteriales</taxon>
        <taxon>Eubacteriaceae</taxon>
        <taxon>Eubacterium</taxon>
    </lineage>
</organism>
<dbReference type="GO" id="GO:0047355">
    <property type="term" value="F:CDP-glycerol glycerophosphotransferase activity"/>
    <property type="evidence" value="ECO:0007669"/>
    <property type="project" value="InterPro"/>
</dbReference>
<dbReference type="InterPro" id="IPR007554">
    <property type="entry name" value="Glycerophosphate_synth"/>
</dbReference>
<comment type="similarity">
    <text evidence="2">Belongs to the CDP-glycerol glycerophosphotransferase family.</text>
</comment>
<dbReference type="SUPFAM" id="SSF53756">
    <property type="entry name" value="UDP-Glycosyltransferase/glycogen phosphorylase"/>
    <property type="match status" value="1"/>
</dbReference>
<dbReference type="InterPro" id="IPR043148">
    <property type="entry name" value="TagF_C"/>
</dbReference>
<dbReference type="InterPro" id="IPR051612">
    <property type="entry name" value="Teichoic_Acid_Biosynth"/>
</dbReference>
<comment type="subcellular location">
    <subcellularLocation>
        <location evidence="1">Cell membrane</location>
        <topology evidence="1">Peripheral membrane protein</topology>
    </subcellularLocation>
</comment>
<evidence type="ECO:0000256" key="1">
    <source>
        <dbReference type="ARBA" id="ARBA00004202"/>
    </source>
</evidence>
<keyword evidence="9" id="KW-1185">Reference proteome</keyword>
<comment type="caution">
    <text evidence="8">The sequence shown here is derived from an EMBL/GenBank/DDBJ whole genome shotgun (WGS) entry which is preliminary data.</text>
</comment>
<proteinExistence type="inferred from homology"/>